<evidence type="ECO:0000313" key="2">
    <source>
        <dbReference type="Proteomes" id="UP000789759"/>
    </source>
</evidence>
<dbReference type="AlphaFoldDB" id="A0A9N9EMP4"/>
<protein>
    <submittedName>
        <fullName evidence="1">23362_t:CDS:1</fullName>
    </submittedName>
</protein>
<reference evidence="1" key="1">
    <citation type="submission" date="2021-06" db="EMBL/GenBank/DDBJ databases">
        <authorList>
            <person name="Kallberg Y."/>
            <person name="Tangrot J."/>
            <person name="Rosling A."/>
        </authorList>
    </citation>
    <scope>NUCLEOTIDE SEQUENCE</scope>
    <source>
        <strain evidence="1">FL966</strain>
    </source>
</reference>
<name>A0A9N9EMP4_9GLOM</name>
<comment type="caution">
    <text evidence="1">The sequence shown here is derived from an EMBL/GenBank/DDBJ whole genome shotgun (WGS) entry which is preliminary data.</text>
</comment>
<gene>
    <name evidence="1" type="ORF">CPELLU_LOCUS11054</name>
</gene>
<sequence length="66" mass="7652">MRQFEFNYGFIESNLINRKQNPDNIIRWCLNNQNNSIAQSVLASPRNLVVANVSLGSYIKYENSDE</sequence>
<dbReference type="EMBL" id="CAJVQA010009496">
    <property type="protein sequence ID" value="CAG8685706.1"/>
    <property type="molecule type" value="Genomic_DNA"/>
</dbReference>
<accession>A0A9N9EMP4</accession>
<keyword evidence="2" id="KW-1185">Reference proteome</keyword>
<evidence type="ECO:0000313" key="1">
    <source>
        <dbReference type="EMBL" id="CAG8685706.1"/>
    </source>
</evidence>
<organism evidence="1 2">
    <name type="scientific">Cetraspora pellucida</name>
    <dbReference type="NCBI Taxonomy" id="1433469"/>
    <lineage>
        <taxon>Eukaryota</taxon>
        <taxon>Fungi</taxon>
        <taxon>Fungi incertae sedis</taxon>
        <taxon>Mucoromycota</taxon>
        <taxon>Glomeromycotina</taxon>
        <taxon>Glomeromycetes</taxon>
        <taxon>Diversisporales</taxon>
        <taxon>Gigasporaceae</taxon>
        <taxon>Cetraspora</taxon>
    </lineage>
</organism>
<proteinExistence type="predicted"/>
<dbReference type="Proteomes" id="UP000789759">
    <property type="component" value="Unassembled WGS sequence"/>
</dbReference>